<gene>
    <name evidence="4" type="ORF">TL10_15390</name>
</gene>
<dbReference type="PATRIC" id="fig|280871.6.peg.3195"/>
<evidence type="ECO:0000259" key="3">
    <source>
        <dbReference type="SMART" id="SM00894"/>
    </source>
</evidence>
<proteinExistence type="predicted"/>
<accession>A0A0D1LCV7</accession>
<evidence type="ECO:0000256" key="2">
    <source>
        <dbReference type="SAM" id="SignalP"/>
    </source>
</evidence>
<dbReference type="OrthoDB" id="4337778at2"/>
<sequence length="63" mass="6364">MLRALIVAALITSGGVAIAPAAQASGYKNCSAAHADGRYNIPQGDPDYKASQDRDGDGIACEG</sequence>
<dbReference type="Pfam" id="PF05901">
    <property type="entry name" value="Excalibur"/>
    <property type="match status" value="1"/>
</dbReference>
<feature type="region of interest" description="Disordered" evidence="1">
    <location>
        <begin position="41"/>
        <end position="63"/>
    </location>
</feature>
<feature type="chain" id="PRO_5002247685" evidence="2">
    <location>
        <begin position="25"/>
        <end position="63"/>
    </location>
</feature>
<feature type="domain" description="Excalibur calcium-binding" evidence="3">
    <location>
        <begin position="26"/>
        <end position="62"/>
    </location>
</feature>
<keyword evidence="5" id="KW-1185">Reference proteome</keyword>
<feature type="compositionally biased region" description="Basic and acidic residues" evidence="1">
    <location>
        <begin position="46"/>
        <end position="57"/>
    </location>
</feature>
<dbReference type="SMART" id="SM00894">
    <property type="entry name" value="Excalibur"/>
    <property type="match status" value="1"/>
</dbReference>
<comment type="caution">
    <text evidence="4">The sequence shown here is derived from an EMBL/GenBank/DDBJ whole genome shotgun (WGS) entry which is preliminary data.</text>
</comment>
<evidence type="ECO:0000256" key="1">
    <source>
        <dbReference type="SAM" id="MobiDB-lite"/>
    </source>
</evidence>
<reference evidence="4 5" key="1">
    <citation type="submission" date="2015-01" db="EMBL/GenBank/DDBJ databases">
        <title>Genome sequence of Mycobacterium llatzerense and Mycobacterium immunogenum recovered from brain abscess.</title>
        <authorList>
            <person name="Greninger A.L."/>
            <person name="Langelier C."/>
            <person name="Cunningham G."/>
            <person name="Chiu C.Y."/>
            <person name="Miller S."/>
        </authorList>
    </citation>
    <scope>NUCLEOTIDE SEQUENCE [LARGE SCALE GENOMIC DNA]</scope>
    <source>
        <strain evidence="4 5">CLUC14</strain>
    </source>
</reference>
<feature type="signal peptide" evidence="2">
    <location>
        <begin position="1"/>
        <end position="24"/>
    </location>
</feature>
<evidence type="ECO:0000313" key="5">
    <source>
        <dbReference type="Proteomes" id="UP000032221"/>
    </source>
</evidence>
<evidence type="ECO:0000313" key="4">
    <source>
        <dbReference type="EMBL" id="KIU16092.1"/>
    </source>
</evidence>
<dbReference type="STRING" id="280871.TL10_15390"/>
<dbReference type="AlphaFoldDB" id="A0A0D1LCV7"/>
<organism evidence="4 5">
    <name type="scientific">Mycolicibacterium llatzerense</name>
    <dbReference type="NCBI Taxonomy" id="280871"/>
    <lineage>
        <taxon>Bacteria</taxon>
        <taxon>Bacillati</taxon>
        <taxon>Actinomycetota</taxon>
        <taxon>Actinomycetes</taxon>
        <taxon>Mycobacteriales</taxon>
        <taxon>Mycobacteriaceae</taxon>
        <taxon>Mycolicibacterium</taxon>
    </lineage>
</organism>
<name>A0A0D1LCV7_9MYCO</name>
<keyword evidence="2" id="KW-0732">Signal</keyword>
<protein>
    <submittedName>
        <fullName evidence="4">Calcium-binding protein</fullName>
    </submittedName>
</protein>
<dbReference type="InterPro" id="IPR008613">
    <property type="entry name" value="Excalibur_Ca-bd_domain"/>
</dbReference>
<dbReference type="EMBL" id="JXST01000020">
    <property type="protein sequence ID" value="KIU16092.1"/>
    <property type="molecule type" value="Genomic_DNA"/>
</dbReference>
<dbReference type="Proteomes" id="UP000032221">
    <property type="component" value="Unassembled WGS sequence"/>
</dbReference>
<dbReference type="RefSeq" id="WP_043986251.1">
    <property type="nucleotide sequence ID" value="NZ_BAAARC010000048.1"/>
</dbReference>